<proteinExistence type="inferred from homology"/>
<dbReference type="OrthoDB" id="2151789at2759"/>
<evidence type="ECO:0000313" key="7">
    <source>
        <dbReference type="EMBL" id="RXW19025.1"/>
    </source>
</evidence>
<evidence type="ECO:0000256" key="1">
    <source>
        <dbReference type="ARBA" id="ARBA00005466"/>
    </source>
</evidence>
<evidence type="ECO:0000259" key="6">
    <source>
        <dbReference type="PROSITE" id="PS51387"/>
    </source>
</evidence>
<comment type="similarity">
    <text evidence="1">Belongs to the oxygen-dependent FAD-linked oxidoreductase family.</text>
</comment>
<dbReference type="EMBL" id="SDEE01000225">
    <property type="protein sequence ID" value="RXW19025.1"/>
    <property type="molecule type" value="Genomic_DNA"/>
</dbReference>
<feature type="domain" description="FAD-binding PCMH-type" evidence="6">
    <location>
        <begin position="96"/>
        <end position="266"/>
    </location>
</feature>
<keyword evidence="8" id="KW-1185">Reference proteome</keyword>
<keyword evidence="2" id="KW-0285">Flavoprotein</keyword>
<feature type="signal peptide" evidence="5">
    <location>
        <begin position="1"/>
        <end position="22"/>
    </location>
</feature>
<dbReference type="STRING" id="2316362.A0A4Q2DK19"/>
<dbReference type="SUPFAM" id="SSF56176">
    <property type="entry name" value="FAD-binding/transporter-associated domain-like"/>
    <property type="match status" value="1"/>
</dbReference>
<dbReference type="InterPro" id="IPR036318">
    <property type="entry name" value="FAD-bd_PCMH-like_sf"/>
</dbReference>
<dbReference type="Proteomes" id="UP000290288">
    <property type="component" value="Unassembled WGS sequence"/>
</dbReference>
<sequence length="525" mass="56223">MMFAAPRAVILSCLALTQIAVASTLPELLLESRQSTSTSASAEAETLRGTSAYNLVCALIARRVSSASLVHYPGESPTADGSPVFDWLLSHWSSASNQVSACVVEPGTPADVGKILEIIGKTRTPFAVQSGGHGTNPGFSSTKGIHISLNSFRSVNYNRATRTVEFGTGLKWEEVYAAIERYGVSVLGGRVTGVGVGGVTLGGGYAWKTNQYGLTCDSVTAFELVKPNGEVVKVTQQSDSQLFFGLKGASNNFGIVTKITMKALPQGQVWGGMINYMDPASIEAVSVATSKFANQVKDPKAAILSTFSYYQGSPLVGVQLFYDAPQPPAGVFDDFLSIPAVQTNVSTQSFLSLVQSAPANATYGLRSYFDGVPVASYSPQFLNKVKDLTITFGNQLASKSLVFMTLVAEPFLPTILSHNPARTAYPFTRSKVYSPFNILFTWADPSQDAVFEQAIRDMKEQLYAALLAEGQSDIVNAPLYPNYALWDTPVQKVYGSNLPALKLVKSRVDPSNVMGLAGGFKIISR</sequence>
<evidence type="ECO:0000256" key="2">
    <source>
        <dbReference type="ARBA" id="ARBA00022630"/>
    </source>
</evidence>
<dbReference type="InterPro" id="IPR050416">
    <property type="entry name" value="FAD-linked_Oxidoreductase"/>
</dbReference>
<evidence type="ECO:0000256" key="5">
    <source>
        <dbReference type="SAM" id="SignalP"/>
    </source>
</evidence>
<reference evidence="7 8" key="1">
    <citation type="submission" date="2019-01" db="EMBL/GenBank/DDBJ databases">
        <title>Draft genome sequence of Psathyrella aberdarensis IHI B618.</title>
        <authorList>
            <person name="Buettner E."/>
            <person name="Kellner H."/>
        </authorList>
    </citation>
    <scope>NUCLEOTIDE SEQUENCE [LARGE SCALE GENOMIC DNA]</scope>
    <source>
        <strain evidence="7 8">IHI B618</strain>
    </source>
</reference>
<keyword evidence="5" id="KW-0732">Signal</keyword>
<organism evidence="7 8">
    <name type="scientific">Candolleomyces aberdarensis</name>
    <dbReference type="NCBI Taxonomy" id="2316362"/>
    <lineage>
        <taxon>Eukaryota</taxon>
        <taxon>Fungi</taxon>
        <taxon>Dikarya</taxon>
        <taxon>Basidiomycota</taxon>
        <taxon>Agaricomycotina</taxon>
        <taxon>Agaricomycetes</taxon>
        <taxon>Agaricomycetidae</taxon>
        <taxon>Agaricales</taxon>
        <taxon>Agaricineae</taxon>
        <taxon>Psathyrellaceae</taxon>
        <taxon>Candolleomyces</taxon>
    </lineage>
</organism>
<dbReference type="InterPro" id="IPR016167">
    <property type="entry name" value="FAD-bd_PCMH_sub1"/>
</dbReference>
<dbReference type="AlphaFoldDB" id="A0A4Q2DK19"/>
<feature type="chain" id="PRO_5020953285" description="FAD-binding PCMH-type domain-containing protein" evidence="5">
    <location>
        <begin position="23"/>
        <end position="525"/>
    </location>
</feature>
<dbReference type="PANTHER" id="PTHR42973">
    <property type="entry name" value="BINDING OXIDOREDUCTASE, PUTATIVE (AFU_ORTHOLOGUE AFUA_1G17690)-RELATED"/>
    <property type="match status" value="1"/>
</dbReference>
<dbReference type="Gene3D" id="3.30.43.10">
    <property type="entry name" value="Uridine Diphospho-n-acetylenolpyruvylglucosamine Reductase, domain 2"/>
    <property type="match status" value="1"/>
</dbReference>
<keyword evidence="4" id="KW-0560">Oxidoreductase</keyword>
<keyword evidence="3" id="KW-0274">FAD</keyword>
<dbReference type="InterPro" id="IPR016169">
    <property type="entry name" value="FAD-bd_PCMH_sub2"/>
</dbReference>
<accession>A0A4Q2DK19</accession>
<comment type="caution">
    <text evidence="7">The sequence shown here is derived from an EMBL/GenBank/DDBJ whole genome shotgun (WGS) entry which is preliminary data.</text>
</comment>
<evidence type="ECO:0000256" key="4">
    <source>
        <dbReference type="ARBA" id="ARBA00023002"/>
    </source>
</evidence>
<dbReference type="Gene3D" id="3.40.462.20">
    <property type="match status" value="1"/>
</dbReference>
<dbReference type="Pfam" id="PF01565">
    <property type="entry name" value="FAD_binding_4"/>
    <property type="match status" value="1"/>
</dbReference>
<dbReference type="PROSITE" id="PS51387">
    <property type="entry name" value="FAD_PCMH"/>
    <property type="match status" value="1"/>
</dbReference>
<evidence type="ECO:0000313" key="8">
    <source>
        <dbReference type="Proteomes" id="UP000290288"/>
    </source>
</evidence>
<dbReference type="GO" id="GO:0071949">
    <property type="term" value="F:FAD binding"/>
    <property type="evidence" value="ECO:0007669"/>
    <property type="project" value="InterPro"/>
</dbReference>
<name>A0A4Q2DK19_9AGAR</name>
<dbReference type="InterPro" id="IPR016166">
    <property type="entry name" value="FAD-bd_PCMH"/>
</dbReference>
<gene>
    <name evidence="7" type="ORF">EST38_g6825</name>
</gene>
<protein>
    <recommendedName>
        <fullName evidence="6">FAD-binding PCMH-type domain-containing protein</fullName>
    </recommendedName>
</protein>
<dbReference type="Gene3D" id="3.30.465.10">
    <property type="match status" value="1"/>
</dbReference>
<dbReference type="InterPro" id="IPR006094">
    <property type="entry name" value="Oxid_FAD_bind_N"/>
</dbReference>
<evidence type="ECO:0000256" key="3">
    <source>
        <dbReference type="ARBA" id="ARBA00022827"/>
    </source>
</evidence>
<dbReference type="PANTHER" id="PTHR42973:SF13">
    <property type="entry name" value="FAD-BINDING PCMH-TYPE DOMAIN-CONTAINING PROTEIN"/>
    <property type="match status" value="1"/>
</dbReference>
<dbReference type="GO" id="GO:0016491">
    <property type="term" value="F:oxidoreductase activity"/>
    <property type="evidence" value="ECO:0007669"/>
    <property type="project" value="UniProtKB-KW"/>
</dbReference>